<evidence type="ECO:0000313" key="2">
    <source>
        <dbReference type="Proteomes" id="UP000285624"/>
    </source>
</evidence>
<gene>
    <name evidence="1" type="ORF">BBO99_00002041</name>
</gene>
<organism evidence="1 2">
    <name type="scientific">Phytophthora kernoviae</name>
    <dbReference type="NCBI Taxonomy" id="325452"/>
    <lineage>
        <taxon>Eukaryota</taxon>
        <taxon>Sar</taxon>
        <taxon>Stramenopiles</taxon>
        <taxon>Oomycota</taxon>
        <taxon>Peronosporomycetes</taxon>
        <taxon>Peronosporales</taxon>
        <taxon>Peronosporaceae</taxon>
        <taxon>Phytophthora</taxon>
    </lineage>
</organism>
<feature type="non-terminal residue" evidence="1">
    <location>
        <position position="1"/>
    </location>
</feature>
<protein>
    <submittedName>
        <fullName evidence="1">Uncharacterized protein</fullName>
    </submittedName>
</protein>
<name>A0A421GXV8_9STRA</name>
<proteinExistence type="predicted"/>
<evidence type="ECO:0000313" key="1">
    <source>
        <dbReference type="EMBL" id="RLN83510.1"/>
    </source>
</evidence>
<dbReference type="Proteomes" id="UP000285624">
    <property type="component" value="Unassembled WGS sequence"/>
</dbReference>
<sequence length="262" mass="29325">NLRPSRQATMGAVLVCFGGQDDDNCGAITLRGRTPSENSFFDRLQTKLSCGNLEAEQSEDEDPINWDSFLLQSNRSTASSGSRLLSAFYSRVLEEDDDAAFFVDSRGKRMKGPYLDDVEMVEDYFLNDRRLSESKIPLPIESLEMYSSIDHDLDCFSTSSTMMSELDYWVTSDPHFEERSFESSRPTLGRCSSMFLPSAHVPMAHKMHRVASAPNQEDAYIARFQSPWSSPSSKRTSWTLPSHKAYFPSVMGSGTLAALTAS</sequence>
<reference evidence="1 2" key="1">
    <citation type="journal article" date="2019" name="Mol. Plant Pathol.">
        <title>Genome sequencing of oomycete isolates from Chile supports the New Zealand origin of Phytophthora kernoviae and makes available the first Nothophytophthora sp. genome.</title>
        <authorList>
            <person name="Studholme D.J."/>
            <person name="Panda P."/>
            <person name="Sanfuentes Von Stowasser E."/>
            <person name="Gonzalez M."/>
            <person name="Hill R."/>
            <person name="Sambles C."/>
            <person name="Grant M."/>
            <person name="Williams N.M."/>
            <person name="McDougal R.L."/>
        </authorList>
    </citation>
    <scope>NUCLEOTIDE SEQUENCE [LARGE SCALE GENOMIC DNA]</scope>
    <source>
        <strain evidence="1">Chile4</strain>
    </source>
</reference>
<accession>A0A421GXV8</accession>
<keyword evidence="2" id="KW-1185">Reference proteome</keyword>
<dbReference type="AlphaFoldDB" id="A0A421GXV8"/>
<dbReference type="EMBL" id="MBDN02000032">
    <property type="protein sequence ID" value="RLN83510.1"/>
    <property type="molecule type" value="Genomic_DNA"/>
</dbReference>
<comment type="caution">
    <text evidence="1">The sequence shown here is derived from an EMBL/GenBank/DDBJ whole genome shotgun (WGS) entry which is preliminary data.</text>
</comment>